<dbReference type="InterPro" id="IPR036259">
    <property type="entry name" value="MFS_trans_sf"/>
</dbReference>
<feature type="transmembrane region" description="Helical" evidence="6">
    <location>
        <begin position="54"/>
        <end position="78"/>
    </location>
</feature>
<keyword evidence="4 6" id="KW-1133">Transmembrane helix</keyword>
<feature type="transmembrane region" description="Helical" evidence="6">
    <location>
        <begin position="179"/>
        <end position="199"/>
    </location>
</feature>
<evidence type="ECO:0000256" key="6">
    <source>
        <dbReference type="SAM" id="Phobius"/>
    </source>
</evidence>
<sequence>MTSAHQLSGASAGVDASTARRPWFGLIIIVLAQLQMVLNVSALPVSLGPISADLHAPATAAATALLLYSLCVAAFVMVGAKIGKIAGERLVFRVSAVVHLASMVLMAISTDVAMMNLAQIIAGLSAAAFVPTLVVLITANYHGRQQATALGVLAGMPAAGSAIAFVLAGFLATAFSWRYSYWLIGLLGVVVVVLSLRLAPVRRQPGIRIDLVGVLLSAAAIAFILYGFNNLQTWGLLAARDAAPFSVLGVSPAPIMVALGVVLGQAFLAWSSRRVGAGRQPLLSAEVMDSREERSAVIAFLVAGSLSLAVGFLIPLYVQFTQGRTPLASAVAILPYAAAVAGSGVVSVRLYGRFPPRRLGVASFILIAVGLVVVAFTVGSAWSTFSVILGLLLVGVGEGTLLTLLFNVLVSASPKHLAGDIGALRGVVNNVSNALGAAFSSVVAVGLLGVFLAVGYSSSDLPQALHLPGAGREVDFVTGSELRRELGAHSATPQQIDQVLAINQQAGLRTLRASFLIVGALSLLAIFPASKLPGYTAGELSAEEILTEEPAREG</sequence>
<comment type="subcellular location">
    <subcellularLocation>
        <location evidence="1">Cell membrane</location>
        <topology evidence="1">Multi-pass membrane protein</topology>
    </subcellularLocation>
</comment>
<keyword evidence="5 6" id="KW-0472">Membrane</keyword>
<dbReference type="AlphaFoldDB" id="A0A917W018"/>
<dbReference type="InterPro" id="IPR011701">
    <property type="entry name" value="MFS"/>
</dbReference>
<reference evidence="8" key="2">
    <citation type="submission" date="2020-09" db="EMBL/GenBank/DDBJ databases">
        <authorList>
            <person name="Sun Q."/>
            <person name="Zhou Y."/>
        </authorList>
    </citation>
    <scope>NUCLEOTIDE SEQUENCE</scope>
    <source>
        <strain evidence="8">CGMCC 4.7306</strain>
    </source>
</reference>
<keyword evidence="2" id="KW-0813">Transport</keyword>
<dbReference type="RefSeq" id="WP_188893874.1">
    <property type="nucleotide sequence ID" value="NZ_BMMZ01000002.1"/>
</dbReference>
<dbReference type="CDD" id="cd17321">
    <property type="entry name" value="MFS_MMR_MDR_like"/>
    <property type="match status" value="1"/>
</dbReference>
<evidence type="ECO:0000256" key="2">
    <source>
        <dbReference type="ARBA" id="ARBA00022448"/>
    </source>
</evidence>
<evidence type="ECO:0000256" key="4">
    <source>
        <dbReference type="ARBA" id="ARBA00022989"/>
    </source>
</evidence>
<dbReference type="SUPFAM" id="SSF103473">
    <property type="entry name" value="MFS general substrate transporter"/>
    <property type="match status" value="2"/>
</dbReference>
<feature type="transmembrane region" description="Helical" evidence="6">
    <location>
        <begin position="90"/>
        <end position="108"/>
    </location>
</feature>
<evidence type="ECO:0000256" key="1">
    <source>
        <dbReference type="ARBA" id="ARBA00004651"/>
    </source>
</evidence>
<dbReference type="PANTHER" id="PTHR42718:SF9">
    <property type="entry name" value="MAJOR FACILITATOR SUPERFAMILY MULTIDRUG TRANSPORTER MFSC"/>
    <property type="match status" value="1"/>
</dbReference>
<reference evidence="8" key="1">
    <citation type="journal article" date="2014" name="Int. J. Syst. Evol. Microbiol.">
        <title>Complete genome sequence of Corynebacterium casei LMG S-19264T (=DSM 44701T), isolated from a smear-ripened cheese.</title>
        <authorList>
            <consortium name="US DOE Joint Genome Institute (JGI-PGF)"/>
            <person name="Walter F."/>
            <person name="Albersmeier A."/>
            <person name="Kalinowski J."/>
            <person name="Ruckert C."/>
        </authorList>
    </citation>
    <scope>NUCLEOTIDE SEQUENCE</scope>
    <source>
        <strain evidence="8">CGMCC 4.7306</strain>
    </source>
</reference>
<dbReference type="PROSITE" id="PS50850">
    <property type="entry name" value="MFS"/>
    <property type="match status" value="1"/>
</dbReference>
<feature type="transmembrane region" description="Helical" evidence="6">
    <location>
        <begin position="114"/>
        <end position="137"/>
    </location>
</feature>
<protein>
    <submittedName>
        <fullName evidence="8">MFS transporter</fullName>
    </submittedName>
</protein>
<feature type="transmembrane region" description="Helical" evidence="6">
    <location>
        <begin position="388"/>
        <end position="410"/>
    </location>
</feature>
<feature type="transmembrane region" description="Helical" evidence="6">
    <location>
        <begin position="149"/>
        <end position="173"/>
    </location>
</feature>
<feature type="transmembrane region" description="Helical" evidence="6">
    <location>
        <begin position="296"/>
        <end position="318"/>
    </location>
</feature>
<feature type="domain" description="Major facilitator superfamily (MFS) profile" evidence="7">
    <location>
        <begin position="25"/>
        <end position="531"/>
    </location>
</feature>
<evidence type="ECO:0000313" key="8">
    <source>
        <dbReference type="EMBL" id="GGL51843.1"/>
    </source>
</evidence>
<feature type="transmembrane region" description="Helical" evidence="6">
    <location>
        <begin position="330"/>
        <end position="352"/>
    </location>
</feature>
<evidence type="ECO:0000256" key="3">
    <source>
        <dbReference type="ARBA" id="ARBA00022692"/>
    </source>
</evidence>
<gene>
    <name evidence="8" type="ORF">GCM10011575_07630</name>
</gene>
<proteinExistence type="predicted"/>
<dbReference type="Proteomes" id="UP000613840">
    <property type="component" value="Unassembled WGS sequence"/>
</dbReference>
<evidence type="ECO:0000313" key="9">
    <source>
        <dbReference type="Proteomes" id="UP000613840"/>
    </source>
</evidence>
<dbReference type="Pfam" id="PF07690">
    <property type="entry name" value="MFS_1"/>
    <property type="match status" value="2"/>
</dbReference>
<feature type="transmembrane region" description="Helical" evidence="6">
    <location>
        <begin position="359"/>
        <end position="382"/>
    </location>
</feature>
<evidence type="ECO:0000259" key="7">
    <source>
        <dbReference type="PROSITE" id="PS50850"/>
    </source>
</evidence>
<accession>A0A917W018</accession>
<comment type="caution">
    <text evidence="8">The sequence shown here is derived from an EMBL/GenBank/DDBJ whole genome shotgun (WGS) entry which is preliminary data.</text>
</comment>
<dbReference type="PANTHER" id="PTHR42718">
    <property type="entry name" value="MAJOR FACILITATOR SUPERFAMILY MULTIDRUG TRANSPORTER MFSC"/>
    <property type="match status" value="1"/>
</dbReference>
<dbReference type="EMBL" id="BMMZ01000002">
    <property type="protein sequence ID" value="GGL51843.1"/>
    <property type="molecule type" value="Genomic_DNA"/>
</dbReference>
<dbReference type="GO" id="GO:0022857">
    <property type="term" value="F:transmembrane transporter activity"/>
    <property type="evidence" value="ECO:0007669"/>
    <property type="project" value="InterPro"/>
</dbReference>
<keyword evidence="3 6" id="KW-0812">Transmembrane</keyword>
<dbReference type="GO" id="GO:0005886">
    <property type="term" value="C:plasma membrane"/>
    <property type="evidence" value="ECO:0007669"/>
    <property type="project" value="UniProtKB-SubCell"/>
</dbReference>
<name>A0A917W018_9ACTN</name>
<dbReference type="Gene3D" id="1.20.1250.20">
    <property type="entry name" value="MFS general substrate transporter like domains"/>
    <property type="match status" value="2"/>
</dbReference>
<organism evidence="8 9">
    <name type="scientific">Microlunatus endophyticus</name>
    <dbReference type="NCBI Taxonomy" id="1716077"/>
    <lineage>
        <taxon>Bacteria</taxon>
        <taxon>Bacillati</taxon>
        <taxon>Actinomycetota</taxon>
        <taxon>Actinomycetes</taxon>
        <taxon>Propionibacteriales</taxon>
        <taxon>Propionibacteriaceae</taxon>
        <taxon>Microlunatus</taxon>
    </lineage>
</organism>
<dbReference type="InterPro" id="IPR020846">
    <property type="entry name" value="MFS_dom"/>
</dbReference>
<feature type="transmembrane region" description="Helical" evidence="6">
    <location>
        <begin position="211"/>
        <end position="228"/>
    </location>
</feature>
<feature type="transmembrane region" description="Helical" evidence="6">
    <location>
        <begin position="431"/>
        <end position="456"/>
    </location>
</feature>
<evidence type="ECO:0000256" key="5">
    <source>
        <dbReference type="ARBA" id="ARBA00023136"/>
    </source>
</evidence>
<feature type="transmembrane region" description="Helical" evidence="6">
    <location>
        <begin position="23"/>
        <end position="42"/>
    </location>
</feature>
<keyword evidence="9" id="KW-1185">Reference proteome</keyword>
<dbReference type="PRINTS" id="PR01036">
    <property type="entry name" value="TCRTETB"/>
</dbReference>
<feature type="transmembrane region" description="Helical" evidence="6">
    <location>
        <begin position="248"/>
        <end position="270"/>
    </location>
</feature>